<sequence>MKKNIKLIAILIIFIPLIIYKCNLNSKIPNKESTSTQTIDIDEEIENKKEVHSFINSIKTKDCISFRKRLKHDYVYIISEVTYVFDFTRENDFHFDKLKKISICDFLFNQDTLNIFLKKYEEELYLNYNVYTLTEIAQNTDTIVVHLHYDDNTKKNQVSIGLLTPAQGGKYPMFDLLFNCETKSFSTCYLIESNSEIIHK</sequence>
<accession>A0A4R9IJA2</accession>
<comment type="caution">
    <text evidence="1">The sequence shown here is derived from an EMBL/GenBank/DDBJ whole genome shotgun (WGS) entry which is preliminary data.</text>
</comment>
<dbReference type="RefSeq" id="WP_135599685.1">
    <property type="nucleotide sequence ID" value="NZ_RQFK01000004.1"/>
</dbReference>
<organism evidence="1 2">
    <name type="scientific">Leptospira noumeaensis</name>
    <dbReference type="NCBI Taxonomy" id="2484964"/>
    <lineage>
        <taxon>Bacteria</taxon>
        <taxon>Pseudomonadati</taxon>
        <taxon>Spirochaetota</taxon>
        <taxon>Spirochaetia</taxon>
        <taxon>Leptospirales</taxon>
        <taxon>Leptospiraceae</taxon>
        <taxon>Leptospira</taxon>
    </lineage>
</organism>
<dbReference type="AlphaFoldDB" id="A0A4R9IJA2"/>
<keyword evidence="2" id="KW-1185">Reference proteome</keyword>
<evidence type="ECO:0000313" key="1">
    <source>
        <dbReference type="EMBL" id="TGK89258.1"/>
    </source>
</evidence>
<dbReference type="OrthoDB" id="9903374at2"/>
<dbReference type="EMBL" id="RQFK01000004">
    <property type="protein sequence ID" value="TGK89258.1"/>
    <property type="molecule type" value="Genomic_DNA"/>
</dbReference>
<protein>
    <submittedName>
        <fullName evidence="1">Uncharacterized protein</fullName>
    </submittedName>
</protein>
<gene>
    <name evidence="1" type="ORF">EHQ24_00065</name>
</gene>
<dbReference type="Proteomes" id="UP000298009">
    <property type="component" value="Unassembled WGS sequence"/>
</dbReference>
<proteinExistence type="predicted"/>
<reference evidence="1" key="1">
    <citation type="journal article" date="2019" name="PLoS Negl. Trop. Dis.">
        <title>Revisiting the worldwide diversity of Leptospira species in the environment.</title>
        <authorList>
            <person name="Vincent A.T."/>
            <person name="Schiettekatte O."/>
            <person name="Bourhy P."/>
            <person name="Veyrier F.J."/>
            <person name="Picardeau M."/>
        </authorList>
    </citation>
    <scope>NUCLEOTIDE SEQUENCE [LARGE SCALE GENOMIC DNA]</scope>
    <source>
        <strain evidence="1">201800287</strain>
    </source>
</reference>
<name>A0A4R9IJA2_9LEPT</name>
<evidence type="ECO:0000313" key="2">
    <source>
        <dbReference type="Proteomes" id="UP000298009"/>
    </source>
</evidence>